<evidence type="ECO:0000259" key="1">
    <source>
        <dbReference type="Pfam" id="PF05225"/>
    </source>
</evidence>
<feature type="domain" description="HTH psq-type" evidence="1">
    <location>
        <begin position="24"/>
        <end position="54"/>
    </location>
</feature>
<dbReference type="PANTHER" id="PTHR19303:SF71">
    <property type="entry name" value="ZINC FINGER PHD-TYPE DOMAIN-CONTAINING PROTEIN"/>
    <property type="match status" value="1"/>
</dbReference>
<dbReference type="InterPro" id="IPR050863">
    <property type="entry name" value="CenT-Element_Derived"/>
</dbReference>
<protein>
    <submittedName>
        <fullName evidence="2">(salmon louse) hypothetical protein</fullName>
    </submittedName>
</protein>
<reference evidence="2" key="1">
    <citation type="submission" date="2021-02" db="EMBL/GenBank/DDBJ databases">
        <authorList>
            <person name="Bekaert M."/>
        </authorList>
    </citation>
    <scope>NUCLEOTIDE SEQUENCE</scope>
    <source>
        <strain evidence="2">IoA-00</strain>
    </source>
</reference>
<gene>
    <name evidence="2" type="ORF">LSAA_6048</name>
</gene>
<dbReference type="OrthoDB" id="8191755at2759"/>
<dbReference type="EMBL" id="HG994594">
    <property type="protein sequence ID" value="CAF2861420.1"/>
    <property type="molecule type" value="Genomic_DNA"/>
</dbReference>
<dbReference type="InterPro" id="IPR007889">
    <property type="entry name" value="HTH_Psq"/>
</dbReference>
<proteinExistence type="predicted"/>
<organism evidence="2 3">
    <name type="scientific">Lepeophtheirus salmonis</name>
    <name type="common">Salmon louse</name>
    <name type="synonym">Caligus salmonis</name>
    <dbReference type="NCBI Taxonomy" id="72036"/>
    <lineage>
        <taxon>Eukaryota</taxon>
        <taxon>Metazoa</taxon>
        <taxon>Ecdysozoa</taxon>
        <taxon>Arthropoda</taxon>
        <taxon>Crustacea</taxon>
        <taxon>Multicrustacea</taxon>
        <taxon>Hexanauplia</taxon>
        <taxon>Copepoda</taxon>
        <taxon>Siphonostomatoida</taxon>
        <taxon>Caligidae</taxon>
        <taxon>Lepeophtheirus</taxon>
    </lineage>
</organism>
<keyword evidence="3" id="KW-1185">Reference proteome</keyword>
<sequence>MGRVYKRKTTMAIDKECLSKPAEQVKYGKMSVRGAATNFGLSRTTLQRYISMTPEERLASGYEQYKFSSQDLYNIDKTGFTTVQVPSTVVSQVGKKQVGAVTSGERGQLVTVLWAINASGSDVPPFYVFPQVKVNLAFLIGALPGTETAATKSGWMKSEIFSDQYLPFFIRQTRCSKHRQVLLNMDNHSPMCR</sequence>
<dbReference type="GO" id="GO:0003677">
    <property type="term" value="F:DNA binding"/>
    <property type="evidence" value="ECO:0007669"/>
    <property type="project" value="InterPro"/>
</dbReference>
<evidence type="ECO:0000313" key="2">
    <source>
        <dbReference type="EMBL" id="CAF2861420.1"/>
    </source>
</evidence>
<accession>A0A7R8CQS6</accession>
<dbReference type="PANTHER" id="PTHR19303">
    <property type="entry name" value="TRANSPOSON"/>
    <property type="match status" value="1"/>
</dbReference>
<dbReference type="GO" id="GO:0005634">
    <property type="term" value="C:nucleus"/>
    <property type="evidence" value="ECO:0007669"/>
    <property type="project" value="TreeGrafter"/>
</dbReference>
<dbReference type="Pfam" id="PF05225">
    <property type="entry name" value="HTH_psq"/>
    <property type="match status" value="1"/>
</dbReference>
<name>A0A7R8CQS6_LEPSM</name>
<evidence type="ECO:0000313" key="3">
    <source>
        <dbReference type="Proteomes" id="UP000675881"/>
    </source>
</evidence>
<dbReference type="Proteomes" id="UP000675881">
    <property type="component" value="Chromosome 15"/>
</dbReference>
<dbReference type="AlphaFoldDB" id="A0A7R8CQS6"/>